<dbReference type="GO" id="GO:0000725">
    <property type="term" value="P:recombinational repair"/>
    <property type="evidence" value="ECO:0007669"/>
    <property type="project" value="TreeGrafter"/>
</dbReference>
<dbReference type="PANTHER" id="PTHR11070">
    <property type="entry name" value="UVRD / RECB / PCRA DNA HELICASE FAMILY MEMBER"/>
    <property type="match status" value="1"/>
</dbReference>
<dbReference type="PANTHER" id="PTHR11070:SF17">
    <property type="entry name" value="DNA HELICASE IV"/>
    <property type="match status" value="1"/>
</dbReference>
<dbReference type="EMBL" id="WKKX01000229">
    <property type="protein sequence ID" value="MSE08306.1"/>
    <property type="molecule type" value="Genomic_DNA"/>
</dbReference>
<keyword evidence="1" id="KW-0347">Helicase</keyword>
<reference evidence="1 2" key="1">
    <citation type="submission" date="2019-11" db="EMBL/GenBank/DDBJ databases">
        <title>Draft Genome Sequence of Plant Growth-Promoting Rhizosphere-Associated Bacteria.</title>
        <authorList>
            <person name="Vasilyev I.Y."/>
            <person name="Radchenko V."/>
            <person name="Ilnitskaya E.V."/>
        </authorList>
    </citation>
    <scope>NUCLEOTIDE SEQUENCE [LARGE SCALE GENOMIC DNA]</scope>
    <source>
        <strain evidence="1 2">VRA_01-1sq_f</strain>
    </source>
</reference>
<dbReference type="InterPro" id="IPR027417">
    <property type="entry name" value="P-loop_NTPase"/>
</dbReference>
<dbReference type="GO" id="GO:0005524">
    <property type="term" value="F:ATP binding"/>
    <property type="evidence" value="ECO:0007669"/>
    <property type="project" value="InterPro"/>
</dbReference>
<protein>
    <submittedName>
        <fullName evidence="1">ATP-dependent DNA helicase</fullName>
    </submittedName>
</protein>
<evidence type="ECO:0000313" key="1">
    <source>
        <dbReference type="EMBL" id="MSE08306.1"/>
    </source>
</evidence>
<gene>
    <name evidence="1" type="ORF">GKC33_06175</name>
</gene>
<dbReference type="GO" id="GO:0005829">
    <property type="term" value="C:cytosol"/>
    <property type="evidence" value="ECO:0007669"/>
    <property type="project" value="TreeGrafter"/>
</dbReference>
<dbReference type="GO" id="GO:0003677">
    <property type="term" value="F:DNA binding"/>
    <property type="evidence" value="ECO:0007669"/>
    <property type="project" value="InterPro"/>
</dbReference>
<dbReference type="Gene3D" id="3.40.50.300">
    <property type="entry name" value="P-loop containing nucleotide triphosphate hydrolases"/>
    <property type="match status" value="2"/>
</dbReference>
<dbReference type="AlphaFoldDB" id="A0A7X2SS77"/>
<dbReference type="GO" id="GO:0043138">
    <property type="term" value="F:3'-5' DNA helicase activity"/>
    <property type="evidence" value="ECO:0007669"/>
    <property type="project" value="TreeGrafter"/>
</dbReference>
<feature type="non-terminal residue" evidence="1">
    <location>
        <position position="1"/>
    </location>
</feature>
<name>A0A7X2SS77_9LACO</name>
<comment type="caution">
    <text evidence="1">The sequence shown here is derived from an EMBL/GenBank/DDBJ whole genome shotgun (WGS) entry which is preliminary data.</text>
</comment>
<sequence length="320" mass="36763">EEFYIGRKIVKKRFAPVYDALYNNYFIDYYAQYSDFLANKLPEAVDLFNQNLEFHKIDLVDAAPLLYLRDLLTGSGRNQAIAHLFIDEMQDYTLPQLMYLKYIFPNAKLTLLGDSEQALFNEFRTPQELLDYFNKHLNVKKSRIIKLNKSYRSTQQITNFMKALLPDGNEIQAFTRQGKKPELIIASKENGLHALKLELKQHDLSSPVALITKNQSESDFLYQKLRKSFDSVTLLEDKDRSLPKGIVILPIYLAKGLEFDDVIAYDISHDNYSGINDTGILYTICSRAMHRLTLISCGKPSSLIMSIPSDLYTTKSTVTL</sequence>
<dbReference type="Proteomes" id="UP000467635">
    <property type="component" value="Unassembled WGS sequence"/>
</dbReference>
<evidence type="ECO:0000313" key="2">
    <source>
        <dbReference type="Proteomes" id="UP000467635"/>
    </source>
</evidence>
<keyword evidence="1" id="KW-0378">Hydrolase</keyword>
<dbReference type="SUPFAM" id="SSF52540">
    <property type="entry name" value="P-loop containing nucleoside triphosphate hydrolases"/>
    <property type="match status" value="1"/>
</dbReference>
<proteinExistence type="predicted"/>
<dbReference type="InterPro" id="IPR000212">
    <property type="entry name" value="DNA_helicase_UvrD/REP"/>
</dbReference>
<organism evidence="1 2">
    <name type="scientific">Ligilactobacillus salivarius</name>
    <dbReference type="NCBI Taxonomy" id="1624"/>
    <lineage>
        <taxon>Bacteria</taxon>
        <taxon>Bacillati</taxon>
        <taxon>Bacillota</taxon>
        <taxon>Bacilli</taxon>
        <taxon>Lactobacillales</taxon>
        <taxon>Lactobacillaceae</taxon>
        <taxon>Ligilactobacillus</taxon>
    </lineage>
</organism>
<keyword evidence="1" id="KW-0547">Nucleotide-binding</keyword>
<accession>A0A7X2SS77</accession>
<keyword evidence="1" id="KW-0067">ATP-binding</keyword>